<reference evidence="1 2" key="1">
    <citation type="journal article" date="2023" name="FEMS Microbes">
        <title>Whole genomes of deep-sea sponge-associated bacteria exhibit high novel natural product potential.</title>
        <authorList>
            <person name="Hesketh-Best P.J."/>
            <person name="January G.G."/>
            <person name="Koch M.J."/>
            <person name="Warburton P.J."/>
            <person name="Howell K.L."/>
            <person name="Upton M."/>
        </authorList>
    </citation>
    <scope>NUCLEOTIDE SEQUENCE [LARGE SCALE GENOMIC DNA]</scope>
    <source>
        <strain evidence="1 2">PC206-O</strain>
    </source>
</reference>
<comment type="caution">
    <text evidence="1">The sequence shown here is derived from an EMBL/GenBank/DDBJ whole genome shotgun (WGS) entry which is preliminary data.</text>
</comment>
<protein>
    <submittedName>
        <fullName evidence="1">Uncharacterized protein</fullName>
    </submittedName>
</protein>
<accession>A0ABU4KNN2</accession>
<gene>
    <name evidence="1" type="ORF">NJD11_06705</name>
</gene>
<dbReference type="Proteomes" id="UP001272940">
    <property type="component" value="Unassembled WGS sequence"/>
</dbReference>
<dbReference type="EMBL" id="JAMYEC010000003">
    <property type="protein sequence ID" value="MDX2334628.1"/>
    <property type="molecule type" value="Genomic_DNA"/>
</dbReference>
<evidence type="ECO:0000313" key="2">
    <source>
        <dbReference type="Proteomes" id="UP001272940"/>
    </source>
</evidence>
<name>A0ABU4KNN2_BREVE</name>
<evidence type="ECO:0000313" key="1">
    <source>
        <dbReference type="EMBL" id="MDX2334628.1"/>
    </source>
</evidence>
<keyword evidence="2" id="KW-1185">Reference proteome</keyword>
<organism evidence="1 2">
    <name type="scientific">Brevundimonas vesicularis</name>
    <name type="common">Pseudomonas vesicularis</name>
    <dbReference type="NCBI Taxonomy" id="41276"/>
    <lineage>
        <taxon>Bacteria</taxon>
        <taxon>Pseudomonadati</taxon>
        <taxon>Pseudomonadota</taxon>
        <taxon>Alphaproteobacteria</taxon>
        <taxon>Caulobacterales</taxon>
        <taxon>Caulobacteraceae</taxon>
        <taxon>Brevundimonas</taxon>
    </lineage>
</organism>
<sequence length="101" mass="11470">MSVYFPEEDRWSHGTLAEHRASRKSAIRTEAHGRTLSVWPLWKQANAALGLYDPDKAACCREYLARVQAYVETLDAQIDAAPDHTAIEAIEFRSDDYETLT</sequence>
<dbReference type="RefSeq" id="WP_319078621.1">
    <property type="nucleotide sequence ID" value="NZ_JAMYEC010000003.1"/>
</dbReference>
<proteinExistence type="predicted"/>